<keyword evidence="2" id="KW-1185">Reference proteome</keyword>
<gene>
    <name evidence="1" type="ORF">JIV24_05085</name>
</gene>
<organism evidence="1 2">
    <name type="scientific">Carboxylicivirga marina</name>
    <dbReference type="NCBI Taxonomy" id="2800988"/>
    <lineage>
        <taxon>Bacteria</taxon>
        <taxon>Pseudomonadati</taxon>
        <taxon>Bacteroidota</taxon>
        <taxon>Bacteroidia</taxon>
        <taxon>Marinilabiliales</taxon>
        <taxon>Marinilabiliaceae</taxon>
        <taxon>Carboxylicivirga</taxon>
    </lineage>
</organism>
<dbReference type="RefSeq" id="WP_200463939.1">
    <property type="nucleotide sequence ID" value="NZ_JAENRR010000008.1"/>
</dbReference>
<dbReference type="InterPro" id="IPR011855">
    <property type="entry name" value="Phgtail_TP901_1"/>
</dbReference>
<proteinExistence type="predicted"/>
<comment type="caution">
    <text evidence="1">The sequence shown here is derived from an EMBL/GenBank/DDBJ whole genome shotgun (WGS) entry which is preliminary data.</text>
</comment>
<dbReference type="Pfam" id="PF06199">
    <property type="entry name" value="Phage_tail_2"/>
    <property type="match status" value="1"/>
</dbReference>
<evidence type="ECO:0000313" key="1">
    <source>
        <dbReference type="EMBL" id="MBK3516708.1"/>
    </source>
</evidence>
<reference evidence="1 2" key="1">
    <citation type="submission" date="2021-01" db="EMBL/GenBank/DDBJ databases">
        <title>Carboxyliciviraga sp.nov., isolated from coastal sediments.</title>
        <authorList>
            <person name="Lu D."/>
            <person name="Zhang T."/>
        </authorList>
    </citation>
    <scope>NUCLEOTIDE SEQUENCE [LARGE SCALE GENOMIC DNA]</scope>
    <source>
        <strain evidence="1 2">N1Y132</strain>
    </source>
</reference>
<evidence type="ECO:0000313" key="2">
    <source>
        <dbReference type="Proteomes" id="UP000605676"/>
    </source>
</evidence>
<dbReference type="EMBL" id="JAENRR010000008">
    <property type="protein sequence ID" value="MBK3516708.1"/>
    <property type="molecule type" value="Genomic_DNA"/>
</dbReference>
<accession>A0ABS1HGC4</accession>
<sequence length="153" mass="16730">MAFKKEVIDGVNILLKVDGKVFGLQTDGSLNIERETKEVKYKKTDRSASIWAQKTAGMISWNISQSGYWVPVKADVDIVSFRDLFAKMTHATDYEIEVVLEYKDGSAGADTLTYTGQAIISNLTHNLTNTGEDSTLSCSVEGTDALVEAEVVA</sequence>
<name>A0ABS1HGC4_9BACT</name>
<dbReference type="Proteomes" id="UP000605676">
    <property type="component" value="Unassembled WGS sequence"/>
</dbReference>
<evidence type="ECO:0008006" key="3">
    <source>
        <dbReference type="Google" id="ProtNLM"/>
    </source>
</evidence>
<protein>
    <recommendedName>
        <fullName evidence="3">Phage tail protein</fullName>
    </recommendedName>
</protein>